<dbReference type="OrthoDB" id="241498at2"/>
<dbReference type="InterPro" id="IPR002575">
    <property type="entry name" value="Aminoglycoside_PTrfase"/>
</dbReference>
<accession>A0A1V9EZA3</accession>
<keyword evidence="4" id="KW-1185">Reference proteome</keyword>
<organism evidence="3 4">
    <name type="scientific">Niastella yeongjuensis</name>
    <dbReference type="NCBI Taxonomy" id="354355"/>
    <lineage>
        <taxon>Bacteria</taxon>
        <taxon>Pseudomonadati</taxon>
        <taxon>Bacteroidota</taxon>
        <taxon>Chitinophagia</taxon>
        <taxon>Chitinophagales</taxon>
        <taxon>Chitinophagaceae</taxon>
        <taxon>Niastella</taxon>
    </lineage>
</organism>
<dbReference type="GO" id="GO:0004413">
    <property type="term" value="F:homoserine kinase activity"/>
    <property type="evidence" value="ECO:0007669"/>
    <property type="project" value="TreeGrafter"/>
</dbReference>
<proteinExistence type="inferred from homology"/>
<dbReference type="Gene3D" id="3.30.200.20">
    <property type="entry name" value="Phosphorylase Kinase, domain 1"/>
    <property type="match status" value="1"/>
</dbReference>
<dbReference type="PANTHER" id="PTHR21064">
    <property type="entry name" value="AMINOGLYCOSIDE PHOSPHOTRANSFERASE DOMAIN-CONTAINING PROTEIN-RELATED"/>
    <property type="match status" value="1"/>
</dbReference>
<dbReference type="RefSeq" id="WP_081198524.1">
    <property type="nucleotide sequence ID" value="NZ_FOCZ01000014.1"/>
</dbReference>
<evidence type="ECO:0000313" key="3">
    <source>
        <dbReference type="EMBL" id="OQP51305.1"/>
    </source>
</evidence>
<name>A0A1V9EZA3_9BACT</name>
<dbReference type="SUPFAM" id="SSF56112">
    <property type="entry name" value="Protein kinase-like (PK-like)"/>
    <property type="match status" value="1"/>
</dbReference>
<keyword evidence="3" id="KW-0808">Transferase</keyword>
<dbReference type="Proteomes" id="UP000192610">
    <property type="component" value="Unassembled WGS sequence"/>
</dbReference>
<dbReference type="Pfam" id="PF01636">
    <property type="entry name" value="APH"/>
    <property type="match status" value="1"/>
</dbReference>
<reference evidence="4" key="1">
    <citation type="submission" date="2016-04" db="EMBL/GenBank/DDBJ databases">
        <authorList>
            <person name="Chen L."/>
            <person name="Zhuang W."/>
            <person name="Wang G."/>
        </authorList>
    </citation>
    <scope>NUCLEOTIDE SEQUENCE [LARGE SCALE GENOMIC DNA]</scope>
    <source>
        <strain evidence="4">17621</strain>
    </source>
</reference>
<comment type="similarity">
    <text evidence="1">Belongs to the pseudomonas-type ThrB family.</text>
</comment>
<protein>
    <submittedName>
        <fullName evidence="3">Aminoglycoside phosphotransferase</fullName>
    </submittedName>
</protein>
<evidence type="ECO:0000259" key="2">
    <source>
        <dbReference type="Pfam" id="PF01636"/>
    </source>
</evidence>
<evidence type="ECO:0000313" key="4">
    <source>
        <dbReference type="Proteomes" id="UP000192610"/>
    </source>
</evidence>
<dbReference type="PANTHER" id="PTHR21064:SF6">
    <property type="entry name" value="AMINOGLYCOSIDE PHOSPHOTRANSFERASE DOMAIN-CONTAINING PROTEIN"/>
    <property type="match status" value="1"/>
</dbReference>
<evidence type="ECO:0000256" key="1">
    <source>
        <dbReference type="ARBA" id="ARBA00038240"/>
    </source>
</evidence>
<dbReference type="STRING" id="354355.SAMN05660816_05677"/>
<dbReference type="EMBL" id="LVXG01000011">
    <property type="protein sequence ID" value="OQP51305.1"/>
    <property type="molecule type" value="Genomic_DNA"/>
</dbReference>
<dbReference type="GO" id="GO:0009088">
    <property type="term" value="P:threonine biosynthetic process"/>
    <property type="evidence" value="ECO:0007669"/>
    <property type="project" value="TreeGrafter"/>
</dbReference>
<dbReference type="InterPro" id="IPR011009">
    <property type="entry name" value="Kinase-like_dom_sf"/>
</dbReference>
<dbReference type="AlphaFoldDB" id="A0A1V9EZA3"/>
<gene>
    <name evidence="3" type="ORF">A4H97_27385</name>
</gene>
<dbReference type="Gene3D" id="3.90.1200.10">
    <property type="match status" value="1"/>
</dbReference>
<feature type="domain" description="Aminoglycoside phosphotransferase" evidence="2">
    <location>
        <begin position="33"/>
        <end position="267"/>
    </location>
</feature>
<sequence>MQPFPVVCSTLSATHLATFLQQQYGFGAGITCRLIRAAINHAYLVTDGEQKFIFRVYSYNWRTELEITEEIGLLKLLHENDIPVSYALPDPQGNYIQHLPAPEGKRMAVLFTYAKGEKVLYFSEALHYKLGVIMARMHTVTHNLPFNRVQYTPAVLLIDSFERIKQFLSIETEEMQWMQKAQQQLLQLFSNAPVFSLRTGVVHLDIWFDNLNIHNNEDITLFDFDFCGTGWLLLDLAYYQLQLFQIEKDPEQHELKLNSFLKGYESITPISEAEKQMIPAACVSMYFFYLGVQCQRFENWTNTFLNATYLKRYITVLVKKLYEHYLLPVN</sequence>
<comment type="caution">
    <text evidence="3">The sequence shown here is derived from an EMBL/GenBank/DDBJ whole genome shotgun (WGS) entry which is preliminary data.</text>
</comment>
<dbReference type="InterPro" id="IPR050249">
    <property type="entry name" value="Pseudomonas-type_ThrB"/>
</dbReference>